<comment type="catalytic activity">
    <reaction evidence="1">
        <text>AMP + H2O = D-ribose 5-phosphate + adenine</text>
        <dbReference type="Rhea" id="RHEA:20129"/>
        <dbReference type="ChEBI" id="CHEBI:15377"/>
        <dbReference type="ChEBI" id="CHEBI:16708"/>
        <dbReference type="ChEBI" id="CHEBI:78346"/>
        <dbReference type="ChEBI" id="CHEBI:456215"/>
        <dbReference type="EC" id="3.2.2.4"/>
    </reaction>
</comment>
<evidence type="ECO:0000313" key="5">
    <source>
        <dbReference type="Proteomes" id="UP000216998"/>
    </source>
</evidence>
<dbReference type="InterPro" id="IPR031100">
    <property type="entry name" value="LOG_fam"/>
</dbReference>
<comment type="caution">
    <text evidence="4">The sequence shown here is derived from an EMBL/GenBank/DDBJ whole genome shotgun (WGS) entry which is preliminary data.</text>
</comment>
<dbReference type="PANTHER" id="PTHR31223">
    <property type="entry name" value="LOG FAMILY PROTEIN YJL055W"/>
    <property type="match status" value="1"/>
</dbReference>
<dbReference type="OrthoDB" id="9801098at2"/>
<dbReference type="EMBL" id="NOXU01000030">
    <property type="protein sequence ID" value="OYQ33567.1"/>
    <property type="molecule type" value="Genomic_DNA"/>
</dbReference>
<dbReference type="NCBIfam" id="TIGR00730">
    <property type="entry name" value="Rossman fold protein, TIGR00730 family"/>
    <property type="match status" value="1"/>
</dbReference>
<evidence type="ECO:0000256" key="1">
    <source>
        <dbReference type="ARBA" id="ARBA00000274"/>
    </source>
</evidence>
<gene>
    <name evidence="4" type="ORF">CHU95_14375</name>
</gene>
<dbReference type="GO" id="GO:0005829">
    <property type="term" value="C:cytosol"/>
    <property type="evidence" value="ECO:0007669"/>
    <property type="project" value="TreeGrafter"/>
</dbReference>
<dbReference type="PANTHER" id="PTHR31223:SF70">
    <property type="entry name" value="LOG FAMILY PROTEIN YJL055W"/>
    <property type="match status" value="1"/>
</dbReference>
<dbReference type="SUPFAM" id="SSF102405">
    <property type="entry name" value="MCP/YpsA-like"/>
    <property type="match status" value="1"/>
</dbReference>
<sequence>MSSIQSVCVYCGSSDFVADSFKEAARRTGELLAANGYGIVYGGGRVGLMGLVADAGLQGGTSVVGIIPDHIKRYEVDHTGLTELIVVESMHIRKQMMVERSDAFFILPGGIGTLDEMFEIITWRQLRLHGKPVIIVNVDGFWNPLVALMEHMTETGFMRKPNLPGAEDRLYHVVDSVEEGVDLLARLEQAAHKVQTDRM</sequence>
<keyword evidence="3" id="KW-0378">Hydrolase</keyword>
<dbReference type="Pfam" id="PF03641">
    <property type="entry name" value="Lysine_decarbox"/>
    <property type="match status" value="1"/>
</dbReference>
<evidence type="ECO:0000313" key="4">
    <source>
        <dbReference type="EMBL" id="OYQ33567.1"/>
    </source>
</evidence>
<accession>A0A255YWF0</accession>
<dbReference type="GO" id="GO:0008714">
    <property type="term" value="F:AMP nucleosidase activity"/>
    <property type="evidence" value="ECO:0007669"/>
    <property type="project" value="UniProtKB-EC"/>
</dbReference>
<name>A0A255YWF0_9PROT</name>
<evidence type="ECO:0000256" key="3">
    <source>
        <dbReference type="RuleBase" id="RU363015"/>
    </source>
</evidence>
<dbReference type="Gene3D" id="3.40.50.450">
    <property type="match status" value="1"/>
</dbReference>
<dbReference type="InterPro" id="IPR005269">
    <property type="entry name" value="LOG"/>
</dbReference>
<reference evidence="4 5" key="1">
    <citation type="submission" date="2017-07" db="EMBL/GenBank/DDBJ databases">
        <title>Niveispirillum cyanobacteriorum sp. nov., isolated from cyanobacterial aggregates in a eutrophic lake.</title>
        <authorList>
            <person name="Cai H."/>
        </authorList>
    </citation>
    <scope>NUCLEOTIDE SEQUENCE [LARGE SCALE GENOMIC DNA]</scope>
    <source>
        <strain evidence="5">TH1-14</strain>
    </source>
</reference>
<protein>
    <recommendedName>
        <fullName evidence="3">Cytokinin riboside 5'-monophosphate phosphoribohydrolase</fullName>
        <ecNumber evidence="3">3.2.2.n1</ecNumber>
    </recommendedName>
</protein>
<dbReference type="Proteomes" id="UP000216998">
    <property type="component" value="Unassembled WGS sequence"/>
</dbReference>
<evidence type="ECO:0000256" key="2">
    <source>
        <dbReference type="ARBA" id="ARBA00006763"/>
    </source>
</evidence>
<dbReference type="AlphaFoldDB" id="A0A255YWF0"/>
<dbReference type="EC" id="3.2.2.n1" evidence="3"/>
<dbReference type="GO" id="GO:0009691">
    <property type="term" value="P:cytokinin biosynthetic process"/>
    <property type="evidence" value="ECO:0007669"/>
    <property type="project" value="UniProtKB-UniRule"/>
</dbReference>
<proteinExistence type="inferred from homology"/>
<organism evidence="4 5">
    <name type="scientific">Niveispirillum lacus</name>
    <dbReference type="NCBI Taxonomy" id="1981099"/>
    <lineage>
        <taxon>Bacteria</taxon>
        <taxon>Pseudomonadati</taxon>
        <taxon>Pseudomonadota</taxon>
        <taxon>Alphaproteobacteria</taxon>
        <taxon>Rhodospirillales</taxon>
        <taxon>Azospirillaceae</taxon>
        <taxon>Niveispirillum</taxon>
    </lineage>
</organism>
<keyword evidence="3" id="KW-0203">Cytokinin biosynthesis</keyword>
<comment type="similarity">
    <text evidence="2 3">Belongs to the LOG family.</text>
</comment>
<keyword evidence="5" id="KW-1185">Reference proteome</keyword>
<dbReference type="RefSeq" id="WP_094457010.1">
    <property type="nucleotide sequence ID" value="NZ_NOXU01000030.1"/>
</dbReference>